<dbReference type="InterPro" id="IPR022794">
    <property type="entry name" value="Bul1_C"/>
</dbReference>
<name>A0A8H5UTW6_9HYPO</name>
<organism evidence="2 3">
    <name type="scientific">Fusarium pseudoanthophilum</name>
    <dbReference type="NCBI Taxonomy" id="48495"/>
    <lineage>
        <taxon>Eukaryota</taxon>
        <taxon>Fungi</taxon>
        <taxon>Dikarya</taxon>
        <taxon>Ascomycota</taxon>
        <taxon>Pezizomycotina</taxon>
        <taxon>Sordariomycetes</taxon>
        <taxon>Hypocreomycetidae</taxon>
        <taxon>Hypocreales</taxon>
        <taxon>Nectriaceae</taxon>
        <taxon>Fusarium</taxon>
        <taxon>Fusarium fujikuroi species complex</taxon>
    </lineage>
</organism>
<feature type="domain" description="Bul1 C-terminal" evidence="1">
    <location>
        <begin position="355"/>
        <end position="392"/>
    </location>
</feature>
<dbReference type="Gene3D" id="2.60.40.640">
    <property type="match status" value="1"/>
</dbReference>
<dbReference type="AlphaFoldDB" id="A0A8H5UTW6"/>
<evidence type="ECO:0000313" key="2">
    <source>
        <dbReference type="EMBL" id="KAF5599042.1"/>
    </source>
</evidence>
<evidence type="ECO:0000313" key="3">
    <source>
        <dbReference type="Proteomes" id="UP000544095"/>
    </source>
</evidence>
<dbReference type="EMBL" id="JAAOAR010000164">
    <property type="protein sequence ID" value="KAF5599042.1"/>
    <property type="molecule type" value="Genomic_DNA"/>
</dbReference>
<dbReference type="InterPro" id="IPR039634">
    <property type="entry name" value="Bul1-like"/>
</dbReference>
<sequence>MEELGISKAASKVLNWRRPCKLKIELIDHYVAKIYSSGSVVQGHLAISPAADICASAITVSLDGVTTIRTVGQKLTTTTVHRLLKMYLISADILKLVGTTLTKGRSQKTPFEFTLPHQLDSTSCTHDTISATVTDKHLLPPPAVGREWDRGDISPGVVEVEYVINACVTSTPSLDTDHSQDSTTKRTIRFIPRLSESPPLHVSLTNPRYKLRDTKSVRSNPLKSPFGTISAAAMQPEPLHLEAYGIVIKPTFIDVTLTFSPEVQGITPPKLDSISLSLRPYTWHQGDPFQVFPDQDETPSLKQPFTATIALAIDRLQISWARHDNLRLEDKNPGNSSAEFYSSTLRIPLSVSIGNKTILPTFHSCLISRTYDVRLRLGFKKGDLTIVAPLQIIADP</sequence>
<comment type="caution">
    <text evidence="2">The sequence shown here is derived from an EMBL/GenBank/DDBJ whole genome shotgun (WGS) entry which is preliminary data.</text>
</comment>
<keyword evidence="3" id="KW-1185">Reference proteome</keyword>
<dbReference type="InterPro" id="IPR014752">
    <property type="entry name" value="Arrestin-like_C"/>
</dbReference>
<accession>A0A8H5UTW6</accession>
<dbReference type="Proteomes" id="UP000544095">
    <property type="component" value="Unassembled WGS sequence"/>
</dbReference>
<protein>
    <submittedName>
        <fullName evidence="2">Arrestin</fullName>
    </submittedName>
</protein>
<proteinExistence type="predicted"/>
<dbReference type="PANTHER" id="PTHR31904">
    <property type="entry name" value="BYPASS OF STOP CODON PROTEIN 5-RELATED"/>
    <property type="match status" value="1"/>
</dbReference>
<dbReference type="PANTHER" id="PTHR31904:SF1">
    <property type="entry name" value="BYPASS OF STOP CODON PROTEIN 5-RELATED"/>
    <property type="match status" value="1"/>
</dbReference>
<gene>
    <name evidence="2" type="ORF">FPANT_3646</name>
</gene>
<reference evidence="2 3" key="1">
    <citation type="submission" date="2020-05" db="EMBL/GenBank/DDBJ databases">
        <title>Identification and distribution of gene clusters putatively required for synthesis of sphingolipid metabolism inhibitors in phylogenetically diverse species of the filamentous fungus Fusarium.</title>
        <authorList>
            <person name="Kim H.-S."/>
            <person name="Busman M."/>
            <person name="Brown D.W."/>
            <person name="Divon H."/>
            <person name="Uhlig S."/>
            <person name="Proctor R.H."/>
        </authorList>
    </citation>
    <scope>NUCLEOTIDE SEQUENCE [LARGE SCALE GENOMIC DNA]</scope>
    <source>
        <strain evidence="2 3">NRRL 25211</strain>
    </source>
</reference>
<evidence type="ECO:0000259" key="1">
    <source>
        <dbReference type="Pfam" id="PF04426"/>
    </source>
</evidence>
<dbReference type="Pfam" id="PF04426">
    <property type="entry name" value="Bul1_C"/>
    <property type="match status" value="1"/>
</dbReference>